<keyword evidence="7" id="KW-1185">Reference proteome</keyword>
<evidence type="ECO:0000256" key="2">
    <source>
        <dbReference type="ARBA" id="ARBA00022692"/>
    </source>
</evidence>
<feature type="transmembrane region" description="Helical" evidence="5">
    <location>
        <begin position="100"/>
        <end position="121"/>
    </location>
</feature>
<dbReference type="AlphaFoldDB" id="A0A5E4QS26"/>
<dbReference type="InterPro" id="IPR005828">
    <property type="entry name" value="MFS_sugar_transport-like"/>
</dbReference>
<name>A0A5E4QS26_9NEOP</name>
<keyword evidence="2 5" id="KW-0812">Transmembrane</keyword>
<dbReference type="PANTHER" id="PTHR24064">
    <property type="entry name" value="SOLUTE CARRIER FAMILY 22 MEMBER"/>
    <property type="match status" value="1"/>
</dbReference>
<dbReference type="GO" id="GO:0016020">
    <property type="term" value="C:membrane"/>
    <property type="evidence" value="ECO:0007669"/>
    <property type="project" value="UniProtKB-SubCell"/>
</dbReference>
<feature type="transmembrane region" description="Helical" evidence="5">
    <location>
        <begin position="36"/>
        <end position="60"/>
    </location>
</feature>
<dbReference type="GO" id="GO:0022857">
    <property type="term" value="F:transmembrane transporter activity"/>
    <property type="evidence" value="ECO:0007669"/>
    <property type="project" value="InterPro"/>
</dbReference>
<feature type="transmembrane region" description="Helical" evidence="5">
    <location>
        <begin position="285"/>
        <end position="306"/>
    </location>
</feature>
<comment type="subcellular location">
    <subcellularLocation>
        <location evidence="1">Membrane</location>
        <topology evidence="1">Multi-pass membrane protein</topology>
    </subcellularLocation>
</comment>
<organism evidence="6 7">
    <name type="scientific">Leptidea sinapis</name>
    <dbReference type="NCBI Taxonomy" id="189913"/>
    <lineage>
        <taxon>Eukaryota</taxon>
        <taxon>Metazoa</taxon>
        <taxon>Ecdysozoa</taxon>
        <taxon>Arthropoda</taxon>
        <taxon>Hexapoda</taxon>
        <taxon>Insecta</taxon>
        <taxon>Pterygota</taxon>
        <taxon>Neoptera</taxon>
        <taxon>Endopterygota</taxon>
        <taxon>Lepidoptera</taxon>
        <taxon>Glossata</taxon>
        <taxon>Ditrysia</taxon>
        <taxon>Papilionoidea</taxon>
        <taxon>Pieridae</taxon>
        <taxon>Dismorphiinae</taxon>
        <taxon>Leptidea</taxon>
    </lineage>
</organism>
<dbReference type="SUPFAM" id="SSF103473">
    <property type="entry name" value="MFS general substrate transporter"/>
    <property type="match status" value="1"/>
</dbReference>
<feature type="transmembrane region" description="Helical" evidence="5">
    <location>
        <begin position="226"/>
        <end position="245"/>
    </location>
</feature>
<reference evidence="6 7" key="1">
    <citation type="submission" date="2017-07" db="EMBL/GenBank/DDBJ databases">
        <authorList>
            <person name="Talla V."/>
            <person name="Backstrom N."/>
        </authorList>
    </citation>
    <scope>NUCLEOTIDE SEQUENCE [LARGE SCALE GENOMIC DNA]</scope>
</reference>
<protein>
    <recommendedName>
        <fullName evidence="8">Major facilitator superfamily (MFS) profile domain-containing protein</fullName>
    </recommendedName>
</protein>
<feature type="transmembrane region" description="Helical" evidence="5">
    <location>
        <begin position="312"/>
        <end position="332"/>
    </location>
</feature>
<gene>
    <name evidence="6" type="ORF">LSINAPIS_LOCUS11123</name>
</gene>
<evidence type="ECO:0000256" key="5">
    <source>
        <dbReference type="SAM" id="Phobius"/>
    </source>
</evidence>
<keyword evidence="3 5" id="KW-1133">Transmembrane helix</keyword>
<dbReference type="InterPro" id="IPR036259">
    <property type="entry name" value="MFS_trans_sf"/>
</dbReference>
<dbReference type="Proteomes" id="UP000324832">
    <property type="component" value="Unassembled WGS sequence"/>
</dbReference>
<evidence type="ECO:0000256" key="1">
    <source>
        <dbReference type="ARBA" id="ARBA00004141"/>
    </source>
</evidence>
<dbReference type="EMBL" id="FZQP02004778">
    <property type="protein sequence ID" value="VVD00503.1"/>
    <property type="molecule type" value="Genomic_DNA"/>
</dbReference>
<evidence type="ECO:0000256" key="4">
    <source>
        <dbReference type="ARBA" id="ARBA00023136"/>
    </source>
</evidence>
<feature type="transmembrane region" description="Helical" evidence="5">
    <location>
        <begin position="197"/>
        <end position="219"/>
    </location>
</feature>
<sequence>MTNDIPEEFELDGIRRLGSQQDLIQEAIGSFGTYQFLLCALVFLSKIPIALHQMAIIFLAPNTDYMCPEKNTCPCPAPQFNTSIFTNTIIMQWSLICDDKWLVCFTQTIFQFGTLVGSILFGMASDRNKRPTTNLRSTINRYQALVERNSLKKGNILDLFKTPNMRKNILAMSFNWLACSYCFYGVSQYIGQLSGNIFINVLCSASVTLLGTLCSIPLMKLIGRRTILIVFNFVCAACLFILAALPQGLISVVFASIGVVSSFIVFVLVYLFCSELFPTVVRTAAIGFSSMMARIGSMIAPFVIALDTTAVWLPPVLFAVIPLISGFVAFLLPETKGYELMTTLEEGENFGKKNNT</sequence>
<dbReference type="Gene3D" id="1.20.1250.20">
    <property type="entry name" value="MFS general substrate transporter like domains"/>
    <property type="match status" value="1"/>
</dbReference>
<accession>A0A5E4QS26</accession>
<dbReference type="Pfam" id="PF00083">
    <property type="entry name" value="Sugar_tr"/>
    <property type="match status" value="1"/>
</dbReference>
<evidence type="ECO:0000256" key="3">
    <source>
        <dbReference type="ARBA" id="ARBA00022989"/>
    </source>
</evidence>
<evidence type="ECO:0008006" key="8">
    <source>
        <dbReference type="Google" id="ProtNLM"/>
    </source>
</evidence>
<feature type="transmembrane region" description="Helical" evidence="5">
    <location>
        <begin position="251"/>
        <end position="273"/>
    </location>
</feature>
<evidence type="ECO:0000313" key="7">
    <source>
        <dbReference type="Proteomes" id="UP000324832"/>
    </source>
</evidence>
<feature type="transmembrane region" description="Helical" evidence="5">
    <location>
        <begin position="169"/>
        <end position="191"/>
    </location>
</feature>
<proteinExistence type="predicted"/>
<keyword evidence="4 5" id="KW-0472">Membrane</keyword>
<evidence type="ECO:0000313" key="6">
    <source>
        <dbReference type="EMBL" id="VVD00503.1"/>
    </source>
</evidence>